<dbReference type="CDD" id="cd01169">
    <property type="entry name" value="HMPP_kinase"/>
    <property type="match status" value="1"/>
</dbReference>
<proteinExistence type="predicted"/>
<dbReference type="EC" id="2.7.1.49" evidence="2"/>
<evidence type="ECO:0000313" key="9">
    <source>
        <dbReference type="Proteomes" id="UP000094342"/>
    </source>
</evidence>
<dbReference type="RefSeq" id="WP_069460237.1">
    <property type="nucleotide sequence ID" value="NZ_LYBW01000061.1"/>
</dbReference>
<dbReference type="GO" id="GO:0008902">
    <property type="term" value="F:hydroxymethylpyrimidine kinase activity"/>
    <property type="evidence" value="ECO:0007669"/>
    <property type="project" value="UniProtKB-EC"/>
</dbReference>
<dbReference type="GO" id="GO:0008972">
    <property type="term" value="F:phosphomethylpyrimidine kinase activity"/>
    <property type="evidence" value="ECO:0007669"/>
    <property type="project" value="InterPro"/>
</dbReference>
<dbReference type="InterPro" id="IPR029056">
    <property type="entry name" value="Ribokinase-like"/>
</dbReference>
<dbReference type="UniPathway" id="UPA00060">
    <property type="reaction ID" value="UER00138"/>
</dbReference>
<dbReference type="PANTHER" id="PTHR20858">
    <property type="entry name" value="PHOSPHOMETHYLPYRIMIDINE KINASE"/>
    <property type="match status" value="1"/>
</dbReference>
<evidence type="ECO:0000256" key="5">
    <source>
        <dbReference type="ARBA" id="ARBA00022777"/>
    </source>
</evidence>
<dbReference type="GO" id="GO:0009229">
    <property type="term" value="P:thiamine diphosphate biosynthetic process"/>
    <property type="evidence" value="ECO:0007669"/>
    <property type="project" value="UniProtKB-UniPathway"/>
</dbReference>
<evidence type="ECO:0000256" key="6">
    <source>
        <dbReference type="ARBA" id="ARBA00022840"/>
    </source>
</evidence>
<keyword evidence="3" id="KW-0808">Transferase</keyword>
<evidence type="ECO:0000256" key="2">
    <source>
        <dbReference type="ARBA" id="ARBA00012135"/>
    </source>
</evidence>
<name>A0A1E3V979_9HYPH</name>
<dbReference type="Gene3D" id="3.40.1190.20">
    <property type="match status" value="1"/>
</dbReference>
<evidence type="ECO:0000256" key="3">
    <source>
        <dbReference type="ARBA" id="ARBA00022679"/>
    </source>
</evidence>
<keyword evidence="6" id="KW-0067">ATP-binding</keyword>
<accession>A0A1E3V979</accession>
<dbReference type="InterPro" id="IPR013749">
    <property type="entry name" value="PM/HMP-P_kinase-1"/>
</dbReference>
<comment type="pathway">
    <text evidence="1">Cofactor biosynthesis; thiamine diphosphate biosynthesis.</text>
</comment>
<evidence type="ECO:0000256" key="4">
    <source>
        <dbReference type="ARBA" id="ARBA00022741"/>
    </source>
</evidence>
<comment type="caution">
    <text evidence="8">The sequence shown here is derived from an EMBL/GenBank/DDBJ whole genome shotgun (WGS) entry which is preliminary data.</text>
</comment>
<keyword evidence="9" id="KW-1185">Reference proteome</keyword>
<evidence type="ECO:0000256" key="1">
    <source>
        <dbReference type="ARBA" id="ARBA00004948"/>
    </source>
</evidence>
<dbReference type="STRING" id="1752398.A8M32_19670"/>
<dbReference type="PANTHER" id="PTHR20858:SF17">
    <property type="entry name" value="HYDROXYMETHYLPYRIMIDINE_PHOSPHOMETHYLPYRIMIDINE KINASE THI20-RELATED"/>
    <property type="match status" value="1"/>
</dbReference>
<reference evidence="9" key="1">
    <citation type="submission" date="2016-05" db="EMBL/GenBank/DDBJ databases">
        <authorList>
            <person name="Li Y."/>
        </authorList>
    </citation>
    <scope>NUCLEOTIDE SEQUENCE [LARGE SCALE GENOMIC DNA]</scope>
    <source>
        <strain evidence="9">YIC4027</strain>
    </source>
</reference>
<feature type="domain" description="Pyridoxamine kinase/Phosphomethylpyrimidine kinase" evidence="7">
    <location>
        <begin position="17"/>
        <end position="263"/>
    </location>
</feature>
<dbReference type="InterPro" id="IPR004399">
    <property type="entry name" value="HMP/HMP-P_kinase_dom"/>
</dbReference>
<dbReference type="Proteomes" id="UP000094342">
    <property type="component" value="Unassembled WGS sequence"/>
</dbReference>
<protein>
    <recommendedName>
        <fullName evidence="2">hydroxymethylpyrimidine kinase</fullName>
        <ecNumber evidence="2">2.7.1.49</ecNumber>
    </recommendedName>
</protein>
<dbReference type="GO" id="GO:0005524">
    <property type="term" value="F:ATP binding"/>
    <property type="evidence" value="ECO:0007669"/>
    <property type="project" value="UniProtKB-KW"/>
</dbReference>
<dbReference type="AlphaFoldDB" id="A0A1E3V979"/>
<dbReference type="Pfam" id="PF08543">
    <property type="entry name" value="Phos_pyr_kin"/>
    <property type="match status" value="1"/>
</dbReference>
<gene>
    <name evidence="8" type="ORF">A8M32_19670</name>
</gene>
<dbReference type="SUPFAM" id="SSF53613">
    <property type="entry name" value="Ribokinase-like"/>
    <property type="match status" value="1"/>
</dbReference>
<keyword evidence="4" id="KW-0547">Nucleotide-binding</keyword>
<dbReference type="GO" id="GO:0005829">
    <property type="term" value="C:cytosol"/>
    <property type="evidence" value="ECO:0007669"/>
    <property type="project" value="TreeGrafter"/>
</dbReference>
<sequence>MPPRPIAPVALTIAGSDSGGGAGIQADLKTFSALGVYGASVVTAITAQNTRGVAAVEDVSAGMVAAQMEAVLSDLDVKAVKIGMVSRRETIAVIADGLRRYGRLAVVDPVMVATSGDRLLHPGAIAALIEDLLPLALVATPNLAEAALLTGRPTAESEGEMVRQAEALLKTGARSVLVKGGHLPGGDATDFFLDGQTLLRLPASRIETHNDHGTGCTLSAAIAAGLASGLPLAEAVRAAKHYLHGAISAADDLKVGQGRGPVHHFHQWWNS</sequence>
<dbReference type="GO" id="GO:0009228">
    <property type="term" value="P:thiamine biosynthetic process"/>
    <property type="evidence" value="ECO:0007669"/>
    <property type="project" value="InterPro"/>
</dbReference>
<keyword evidence="5 8" id="KW-0418">Kinase</keyword>
<dbReference type="EMBL" id="LYBW01000061">
    <property type="protein sequence ID" value="ODR89671.1"/>
    <property type="molecule type" value="Genomic_DNA"/>
</dbReference>
<dbReference type="FunFam" id="3.40.1190.20:FF:000003">
    <property type="entry name" value="Phosphomethylpyrimidine kinase ThiD"/>
    <property type="match status" value="1"/>
</dbReference>
<dbReference type="NCBIfam" id="TIGR00097">
    <property type="entry name" value="HMP-P_kinase"/>
    <property type="match status" value="1"/>
</dbReference>
<evidence type="ECO:0000313" key="8">
    <source>
        <dbReference type="EMBL" id="ODR89671.1"/>
    </source>
</evidence>
<organism evidence="8 9">
    <name type="scientific">Sinorhizobium alkalisoli</name>
    <dbReference type="NCBI Taxonomy" id="1752398"/>
    <lineage>
        <taxon>Bacteria</taxon>
        <taxon>Pseudomonadati</taxon>
        <taxon>Pseudomonadota</taxon>
        <taxon>Alphaproteobacteria</taxon>
        <taxon>Hyphomicrobiales</taxon>
        <taxon>Rhizobiaceae</taxon>
        <taxon>Sinorhizobium/Ensifer group</taxon>
        <taxon>Sinorhizobium</taxon>
    </lineage>
</organism>
<evidence type="ECO:0000259" key="7">
    <source>
        <dbReference type="Pfam" id="PF08543"/>
    </source>
</evidence>